<accession>A0ABD4Z6R9</accession>
<name>A0ABD4Z6R9_9CREN</name>
<proteinExistence type="predicted"/>
<reference evidence="2 3" key="1">
    <citation type="submission" date="2023-05" db="EMBL/GenBank/DDBJ databases">
        <title>A new hyperthermophilic archaea 'Ignisphaera cupida' sp. nov. and description of the family 'Ignisphaeraceae' fam. nov.</title>
        <authorList>
            <person name="Podosokorskaya O.A."/>
            <person name="Elcheninov A.G."/>
            <person name="Klukina A."/>
            <person name="Merkel A.Y."/>
        </authorList>
    </citation>
    <scope>NUCLEOTIDE SEQUENCE [LARGE SCALE GENOMIC DNA]</scope>
    <source>
        <strain evidence="2 3">4213-co</strain>
    </source>
</reference>
<evidence type="ECO:0000256" key="1">
    <source>
        <dbReference type="SAM" id="Coils"/>
    </source>
</evidence>
<evidence type="ECO:0000313" key="2">
    <source>
        <dbReference type="EMBL" id="MDK6028934.1"/>
    </source>
</evidence>
<organism evidence="2 3">
    <name type="scientific">Ignisphaera cupida</name>
    <dbReference type="NCBI Taxonomy" id="3050454"/>
    <lineage>
        <taxon>Archaea</taxon>
        <taxon>Thermoproteota</taxon>
        <taxon>Thermoprotei</taxon>
        <taxon>Desulfurococcales</taxon>
        <taxon>Desulfurococcaceae</taxon>
        <taxon>Ignisphaera</taxon>
    </lineage>
</organism>
<dbReference type="AlphaFoldDB" id="A0ABD4Z6R9"/>
<dbReference type="RefSeq" id="WP_285273918.1">
    <property type="nucleotide sequence ID" value="NZ_JASNVW010000003.1"/>
</dbReference>
<evidence type="ECO:0000313" key="3">
    <source>
        <dbReference type="Proteomes" id="UP001529235"/>
    </source>
</evidence>
<protein>
    <recommendedName>
        <fullName evidence="4">Ribbon-helix-helix protein, CopG family</fullName>
    </recommendedName>
</protein>
<dbReference type="Proteomes" id="UP001529235">
    <property type="component" value="Unassembled WGS sequence"/>
</dbReference>
<keyword evidence="3" id="KW-1185">Reference proteome</keyword>
<sequence length="235" mass="27546">MSEEFRKEFERILKEFEEELRNLLNSVENLLNKGDVREAYRLWRERSREIMKRLRKSLEDLEELGRGIDEKSLGDVLEDFRESVKSIFDEFSTRLNEMFKRFRGFGTGIFISIPGFGEKPRIFVKSFEDFVKSLDNVFREIDEAIEEGLKSVSKKITEVVSARIGRSELEIIDKLIDIGVFRSRSEAVAYFVKRGIEANKELIEKALESAKKIKELQESIKKEFQGLGKEEDKKD</sequence>
<keyword evidence="1" id="KW-0175">Coiled coil</keyword>
<feature type="coiled-coil region" evidence="1">
    <location>
        <begin position="6"/>
        <end position="71"/>
    </location>
</feature>
<evidence type="ECO:0008006" key="4">
    <source>
        <dbReference type="Google" id="ProtNLM"/>
    </source>
</evidence>
<comment type="caution">
    <text evidence="2">The sequence shown here is derived from an EMBL/GenBank/DDBJ whole genome shotgun (WGS) entry which is preliminary data.</text>
</comment>
<dbReference type="EMBL" id="JASNVW010000003">
    <property type="protein sequence ID" value="MDK6028934.1"/>
    <property type="molecule type" value="Genomic_DNA"/>
</dbReference>
<gene>
    <name evidence="2" type="ORF">QPL79_06120</name>
</gene>